<comment type="caution">
    <text evidence="3">The sequence shown here is derived from an EMBL/GenBank/DDBJ whole genome shotgun (WGS) entry which is preliminary data.</text>
</comment>
<dbReference type="Gene3D" id="3.40.50.150">
    <property type="entry name" value="Vaccinia Virus protein VP39"/>
    <property type="match status" value="1"/>
</dbReference>
<evidence type="ECO:0000256" key="1">
    <source>
        <dbReference type="SAM" id="MobiDB-lite"/>
    </source>
</evidence>
<feature type="region of interest" description="Disordered" evidence="1">
    <location>
        <begin position="264"/>
        <end position="288"/>
    </location>
</feature>
<evidence type="ECO:0000313" key="3">
    <source>
        <dbReference type="EMBL" id="MBB4912441.1"/>
    </source>
</evidence>
<name>A0A7W7QF15_9PSEU</name>
<feature type="domain" description="Methyltransferase type 11" evidence="2">
    <location>
        <begin position="46"/>
        <end position="140"/>
    </location>
</feature>
<dbReference type="CDD" id="cd02440">
    <property type="entry name" value="AdoMet_MTases"/>
    <property type="match status" value="1"/>
</dbReference>
<keyword evidence="4" id="KW-1185">Reference proteome</keyword>
<dbReference type="GO" id="GO:0008757">
    <property type="term" value="F:S-adenosylmethionine-dependent methyltransferase activity"/>
    <property type="evidence" value="ECO:0007669"/>
    <property type="project" value="InterPro"/>
</dbReference>
<protein>
    <submittedName>
        <fullName evidence="3">SAM-dependent methyltransferase</fullName>
    </submittedName>
</protein>
<dbReference type="InterPro" id="IPR029063">
    <property type="entry name" value="SAM-dependent_MTases_sf"/>
</dbReference>
<organism evidence="3 4">
    <name type="scientific">Actinophytocola algeriensis</name>
    <dbReference type="NCBI Taxonomy" id="1768010"/>
    <lineage>
        <taxon>Bacteria</taxon>
        <taxon>Bacillati</taxon>
        <taxon>Actinomycetota</taxon>
        <taxon>Actinomycetes</taxon>
        <taxon>Pseudonocardiales</taxon>
        <taxon>Pseudonocardiaceae</taxon>
    </lineage>
</organism>
<dbReference type="InterPro" id="IPR013216">
    <property type="entry name" value="Methyltransf_11"/>
</dbReference>
<reference evidence="3 4" key="1">
    <citation type="submission" date="2020-08" db="EMBL/GenBank/DDBJ databases">
        <title>Genomic Encyclopedia of Type Strains, Phase III (KMG-III): the genomes of soil and plant-associated and newly described type strains.</title>
        <authorList>
            <person name="Whitman W."/>
        </authorList>
    </citation>
    <scope>NUCLEOTIDE SEQUENCE [LARGE SCALE GENOMIC DNA]</scope>
    <source>
        <strain evidence="3 4">CECT 8960</strain>
    </source>
</reference>
<dbReference type="GO" id="GO:0032259">
    <property type="term" value="P:methylation"/>
    <property type="evidence" value="ECO:0007669"/>
    <property type="project" value="UniProtKB-KW"/>
</dbReference>
<dbReference type="Pfam" id="PF08241">
    <property type="entry name" value="Methyltransf_11"/>
    <property type="match status" value="1"/>
</dbReference>
<proteinExistence type="predicted"/>
<dbReference type="PANTHER" id="PTHR43591">
    <property type="entry name" value="METHYLTRANSFERASE"/>
    <property type="match status" value="1"/>
</dbReference>
<dbReference type="SUPFAM" id="SSF53335">
    <property type="entry name" value="S-adenosyl-L-methionine-dependent methyltransferases"/>
    <property type="match status" value="1"/>
</dbReference>
<evidence type="ECO:0000259" key="2">
    <source>
        <dbReference type="Pfam" id="PF08241"/>
    </source>
</evidence>
<dbReference type="Proteomes" id="UP000520767">
    <property type="component" value="Unassembled WGS sequence"/>
</dbReference>
<accession>A0A7W7QF15</accession>
<evidence type="ECO:0000313" key="4">
    <source>
        <dbReference type="Proteomes" id="UP000520767"/>
    </source>
</evidence>
<keyword evidence="3" id="KW-0489">Methyltransferase</keyword>
<keyword evidence="3" id="KW-0808">Transferase</keyword>
<dbReference type="RefSeq" id="WP_184816426.1">
    <property type="nucleotide sequence ID" value="NZ_JACHJQ010000013.1"/>
</dbReference>
<sequence length="288" mass="30276">MIVSTMYGYPLQDSVQDWPPLPEREFRPLHRAVLAALGRIDGQRLLDVGCGVGLFLCAAEQRGALVAGTDTAVERLEIARWALPDADLRVGGLVEPGEALPFDNGTFDVVTTGASAHSGTDRAAVLTELVRVVRPGGRVAVGGWGRPAGGWAGTFAGHLRRLDLLPPAAGADEGVDGALRAAGLTVLRGGEVACQARYPSVGAAWTAMLGSEPILRAIRLAGETPVRAAFTESVADAVAPDGVVRLPKSFRYVVATAAASTMWAPDDEPDNDSRARVERPCGRDEIHD</sequence>
<dbReference type="EMBL" id="JACHJQ010000013">
    <property type="protein sequence ID" value="MBB4912441.1"/>
    <property type="molecule type" value="Genomic_DNA"/>
</dbReference>
<feature type="compositionally biased region" description="Basic and acidic residues" evidence="1">
    <location>
        <begin position="271"/>
        <end position="288"/>
    </location>
</feature>
<dbReference type="AlphaFoldDB" id="A0A7W7QF15"/>
<gene>
    <name evidence="3" type="ORF">FHR82_008712</name>
</gene>